<dbReference type="InterPro" id="IPR042195">
    <property type="entry name" value="ArgJ_beta_C"/>
</dbReference>
<dbReference type="NCBIfam" id="NF003802">
    <property type="entry name" value="PRK05388.1"/>
    <property type="match status" value="1"/>
</dbReference>
<feature type="site" description="Involved in the stabilization of negative charge on the oxyanion by the formation of the oxyanion hole" evidence="11">
    <location>
        <position position="115"/>
    </location>
</feature>
<sequence>MPFPSIPPIAGVEIATGHAGFYKHVREDVLLMRFAEGTSAAGVFTRHGVGSAPVDWCKKHLEMSKGDNVRALLVNAGCANSFTGRPGADAARRVATAVAKRLDCRQRDVMMASTGVIGVILDDAKITARLPEIEQRLTADAWAAAASAIMTTDTFPKGAYATAEIDGVTVKIAGIAKGSGMIAPDMATMLSFVATDAAISPAVLQTLVSLYTRTTFNAVTVDGDRSTNDTLLLFATGQSGAPKISRAGDKRLADFREKLELVLHDLAMQLVKDGEGATKFVKITVNGAESAASARKIARTIAESPLVKTAIAGEDANWGRIVMAIGRADEPVNRDRIAVRFGPLTAAHDGLVAPDYNEAKMSAYMKNAELEISVEVGVGRGSSTVWTCDLTKQYVAINGDYRS</sequence>
<evidence type="ECO:0000256" key="8">
    <source>
        <dbReference type="ARBA" id="ARBA00022813"/>
    </source>
</evidence>
<evidence type="ECO:0000256" key="2">
    <source>
        <dbReference type="ARBA" id="ARBA00006774"/>
    </source>
</evidence>
<comment type="catalytic activity">
    <reaction evidence="11">
        <text>L-glutamate + acetyl-CoA = N-acetyl-L-glutamate + CoA + H(+)</text>
        <dbReference type="Rhea" id="RHEA:24292"/>
        <dbReference type="ChEBI" id="CHEBI:15378"/>
        <dbReference type="ChEBI" id="CHEBI:29985"/>
        <dbReference type="ChEBI" id="CHEBI:44337"/>
        <dbReference type="ChEBI" id="CHEBI:57287"/>
        <dbReference type="ChEBI" id="CHEBI:57288"/>
        <dbReference type="EC" id="2.3.1.1"/>
    </reaction>
</comment>
<keyword evidence="7 11" id="KW-0808">Transferase</keyword>
<evidence type="ECO:0000256" key="4">
    <source>
        <dbReference type="ARBA" id="ARBA00022490"/>
    </source>
</evidence>
<dbReference type="SUPFAM" id="SSF56266">
    <property type="entry name" value="DmpA/ArgJ-like"/>
    <property type="match status" value="1"/>
</dbReference>
<dbReference type="EMBL" id="CP158375">
    <property type="protein sequence ID" value="XDO98673.1"/>
    <property type="molecule type" value="Genomic_DNA"/>
</dbReference>
<dbReference type="NCBIfam" id="TIGR00120">
    <property type="entry name" value="ArgJ"/>
    <property type="match status" value="1"/>
</dbReference>
<comment type="subunit">
    <text evidence="3 11">Heterotetramer of two alpha and two beta chains.</text>
</comment>
<feature type="binding site" evidence="11">
    <location>
        <position position="151"/>
    </location>
    <ligand>
        <name>substrate</name>
    </ligand>
</feature>
<keyword evidence="4 11" id="KW-0963">Cytoplasm</keyword>
<evidence type="ECO:0000256" key="11">
    <source>
        <dbReference type="HAMAP-Rule" id="MF_01106"/>
    </source>
</evidence>
<organism evidence="12">
    <name type="scientific">Caulobacter sp. 73W</name>
    <dbReference type="NCBI Taxonomy" id="3161137"/>
    <lineage>
        <taxon>Bacteria</taxon>
        <taxon>Pseudomonadati</taxon>
        <taxon>Pseudomonadota</taxon>
        <taxon>Alphaproteobacteria</taxon>
        <taxon>Caulobacterales</taxon>
        <taxon>Caulobacteraceae</taxon>
        <taxon>Caulobacter</taxon>
    </lineage>
</organism>
<dbReference type="GO" id="GO:0006526">
    <property type="term" value="P:L-arginine biosynthetic process"/>
    <property type="evidence" value="ECO:0007669"/>
    <property type="project" value="UniProtKB-UniRule"/>
</dbReference>
<accession>A0AB39KZK3</accession>
<feature type="chain" id="PRO_5044031448" description="Arginine biosynthesis bifunctional protein ArgJ alpha chain" evidence="11">
    <location>
        <begin position="1"/>
        <end position="187"/>
    </location>
</feature>
<feature type="binding site" evidence="11">
    <location>
        <position position="403"/>
    </location>
    <ligand>
        <name>substrate</name>
    </ligand>
</feature>
<gene>
    <name evidence="11 12" type="primary">argJ</name>
    <name evidence="12" type="ORF">ABOZ73_13575</name>
</gene>
<dbReference type="RefSeq" id="WP_369062546.1">
    <property type="nucleotide sequence ID" value="NZ_CP158375.1"/>
</dbReference>
<dbReference type="CDD" id="cd02152">
    <property type="entry name" value="OAT"/>
    <property type="match status" value="1"/>
</dbReference>
<feature type="site" description="Cleavage; by autolysis" evidence="11">
    <location>
        <begin position="187"/>
        <end position="188"/>
    </location>
</feature>
<feature type="binding site" evidence="11">
    <location>
        <position position="177"/>
    </location>
    <ligand>
        <name>substrate</name>
    </ligand>
</feature>
<name>A0AB39KZK3_9CAUL</name>
<dbReference type="GO" id="GO:0005737">
    <property type="term" value="C:cytoplasm"/>
    <property type="evidence" value="ECO:0007669"/>
    <property type="project" value="UniProtKB-SubCell"/>
</dbReference>
<keyword evidence="6 11" id="KW-0028">Amino-acid biosynthesis</keyword>
<evidence type="ECO:0000256" key="1">
    <source>
        <dbReference type="ARBA" id="ARBA00004496"/>
    </source>
</evidence>
<evidence type="ECO:0000256" key="9">
    <source>
        <dbReference type="ARBA" id="ARBA00023268"/>
    </source>
</evidence>
<keyword evidence="8 11" id="KW-0068">Autocatalytic cleavage</keyword>
<comment type="similarity">
    <text evidence="2 11">Belongs to the ArgJ family.</text>
</comment>
<dbReference type="PANTHER" id="PTHR23100">
    <property type="entry name" value="ARGININE BIOSYNTHESIS BIFUNCTIONAL PROTEIN ARGJ"/>
    <property type="match status" value="1"/>
</dbReference>
<proteinExistence type="inferred from homology"/>
<feature type="chain" id="PRO_5044031449" description="Arginine biosynthesis bifunctional protein ArgJ beta chain" evidence="11">
    <location>
        <begin position="188"/>
        <end position="403"/>
    </location>
</feature>
<reference evidence="12" key="1">
    <citation type="submission" date="2024-06" db="EMBL/GenBank/DDBJ databases">
        <title>Caulobacter inopinatus, sp. nov.</title>
        <authorList>
            <person name="Donachie S.P."/>
        </authorList>
    </citation>
    <scope>NUCLEOTIDE SEQUENCE</scope>
    <source>
        <strain evidence="12">73W</strain>
    </source>
</reference>
<dbReference type="Pfam" id="PF01960">
    <property type="entry name" value="ArgJ"/>
    <property type="match status" value="1"/>
</dbReference>
<comment type="pathway">
    <text evidence="11">Amino-acid biosynthesis; L-arginine biosynthesis; N(2)-acetyl-L-ornithine from L-glutamate: step 1/4.</text>
</comment>
<dbReference type="HAMAP" id="MF_01106">
    <property type="entry name" value="ArgJ"/>
    <property type="match status" value="1"/>
</dbReference>
<dbReference type="GO" id="GO:0004358">
    <property type="term" value="F:L-glutamate N-acetyltransferase activity, acting on acetyl-L-ornithine as donor"/>
    <property type="evidence" value="ECO:0007669"/>
    <property type="project" value="UniProtKB-UniRule"/>
</dbReference>
<evidence type="ECO:0000256" key="10">
    <source>
        <dbReference type="ARBA" id="ARBA00023315"/>
    </source>
</evidence>
<dbReference type="InterPro" id="IPR002813">
    <property type="entry name" value="Arg_biosynth_ArgJ"/>
</dbReference>
<dbReference type="Gene3D" id="3.60.70.12">
    <property type="entry name" value="L-amino peptidase D-ALA esterase/amidase"/>
    <property type="match status" value="1"/>
</dbReference>
<comment type="function">
    <text evidence="11">Catalyzes two activities which are involved in the cyclic version of arginine biosynthesis: the synthesis of N-acetylglutamate from glutamate and acetyl-CoA as the acetyl donor, and of ornithine by transacetylation between N(2)-acetylornithine and glutamate.</text>
</comment>
<dbReference type="GO" id="GO:0004042">
    <property type="term" value="F:L-glutamate N-acetyltransferase activity"/>
    <property type="evidence" value="ECO:0007669"/>
    <property type="project" value="UniProtKB-UniRule"/>
</dbReference>
<evidence type="ECO:0000256" key="3">
    <source>
        <dbReference type="ARBA" id="ARBA00011475"/>
    </source>
</evidence>
<dbReference type="GO" id="GO:0006592">
    <property type="term" value="P:ornithine biosynthetic process"/>
    <property type="evidence" value="ECO:0007669"/>
    <property type="project" value="TreeGrafter"/>
</dbReference>
<keyword evidence="10 11" id="KW-0012">Acyltransferase</keyword>
<evidence type="ECO:0000256" key="5">
    <source>
        <dbReference type="ARBA" id="ARBA00022571"/>
    </source>
</evidence>
<keyword evidence="5 11" id="KW-0055">Arginine biosynthesis</keyword>
<dbReference type="EC" id="2.3.1.35" evidence="11"/>
<dbReference type="FunFam" id="3.10.20.340:FF:000003">
    <property type="entry name" value="Arginine biosynthesis bifunctional protein ArgJ"/>
    <property type="match status" value="1"/>
</dbReference>
<feature type="site" description="Involved in the stabilization of negative charge on the oxyanion by the formation of the oxyanion hole" evidence="11">
    <location>
        <position position="114"/>
    </location>
</feature>
<dbReference type="PANTHER" id="PTHR23100:SF0">
    <property type="entry name" value="ARGININE BIOSYNTHESIS BIFUNCTIONAL PROTEIN ARGJ, MITOCHONDRIAL"/>
    <property type="match status" value="1"/>
</dbReference>
<dbReference type="Gene3D" id="3.10.20.340">
    <property type="entry name" value="ArgJ beta chain, C-terminal domain"/>
    <property type="match status" value="1"/>
</dbReference>
<evidence type="ECO:0000256" key="7">
    <source>
        <dbReference type="ARBA" id="ARBA00022679"/>
    </source>
</evidence>
<feature type="binding site" evidence="11">
    <location>
        <position position="188"/>
    </location>
    <ligand>
        <name>substrate</name>
    </ligand>
</feature>
<comment type="catalytic activity">
    <reaction evidence="11">
        <text>N(2)-acetyl-L-ornithine + L-glutamate = N-acetyl-L-glutamate + L-ornithine</text>
        <dbReference type="Rhea" id="RHEA:15349"/>
        <dbReference type="ChEBI" id="CHEBI:29985"/>
        <dbReference type="ChEBI" id="CHEBI:44337"/>
        <dbReference type="ChEBI" id="CHEBI:46911"/>
        <dbReference type="ChEBI" id="CHEBI:57805"/>
        <dbReference type="EC" id="2.3.1.35"/>
    </reaction>
</comment>
<dbReference type="InterPro" id="IPR016117">
    <property type="entry name" value="ArgJ-like_dom_sf"/>
</dbReference>
<comment type="pathway">
    <text evidence="11">Amino-acid biosynthesis; L-arginine biosynthesis; L-ornithine and N-acetyl-L-glutamate from L-glutamate and N(2)-acetyl-L-ornithine (cyclic): step 1/1.</text>
</comment>
<feature type="active site" description="Nucleophile" evidence="11">
    <location>
        <position position="188"/>
    </location>
</feature>
<feature type="binding site" evidence="11">
    <location>
        <position position="398"/>
    </location>
    <ligand>
        <name>substrate</name>
    </ligand>
</feature>
<evidence type="ECO:0000256" key="6">
    <source>
        <dbReference type="ARBA" id="ARBA00022605"/>
    </source>
</evidence>
<comment type="subcellular location">
    <subcellularLocation>
        <location evidence="1 11">Cytoplasm</location>
    </subcellularLocation>
</comment>
<feature type="binding site" evidence="11">
    <location>
        <position position="275"/>
    </location>
    <ligand>
        <name>substrate</name>
    </ligand>
</feature>
<dbReference type="AlphaFoldDB" id="A0AB39KZK3"/>
<keyword evidence="9 11" id="KW-0511">Multifunctional enzyme</keyword>
<evidence type="ECO:0000313" key="12">
    <source>
        <dbReference type="EMBL" id="XDO98673.1"/>
    </source>
</evidence>
<dbReference type="EC" id="2.3.1.1" evidence="11"/>
<dbReference type="FunFam" id="3.60.70.12:FF:000001">
    <property type="entry name" value="Arginine biosynthesis bifunctional protein ArgJ, chloroplastic"/>
    <property type="match status" value="1"/>
</dbReference>
<protein>
    <recommendedName>
        <fullName evidence="11">Arginine biosynthesis bifunctional protein ArgJ</fullName>
    </recommendedName>
    <domain>
        <recommendedName>
            <fullName evidence="11">Glutamate N-acetyltransferase</fullName>
            <ecNumber evidence="11">2.3.1.35</ecNumber>
        </recommendedName>
        <alternativeName>
            <fullName evidence="11">Ornithine acetyltransferase</fullName>
            <shortName evidence="11">OATase</shortName>
        </alternativeName>
        <alternativeName>
            <fullName evidence="11">Ornithine transacetylase</fullName>
        </alternativeName>
    </domain>
    <domain>
        <recommendedName>
            <fullName evidence="11">Amino-acid acetyltransferase</fullName>
            <ecNumber evidence="11">2.3.1.1</ecNumber>
        </recommendedName>
        <alternativeName>
            <fullName evidence="11">N-acetylglutamate synthase</fullName>
            <shortName evidence="11">AGSase</shortName>
        </alternativeName>
    </domain>
    <component>
        <recommendedName>
            <fullName evidence="11">Arginine biosynthesis bifunctional protein ArgJ alpha chain</fullName>
        </recommendedName>
    </component>
    <component>
        <recommendedName>
            <fullName evidence="11">Arginine biosynthesis bifunctional protein ArgJ beta chain</fullName>
        </recommendedName>
    </component>
</protein>